<dbReference type="InterPro" id="IPR002347">
    <property type="entry name" value="SDR_fam"/>
</dbReference>
<dbReference type="PANTHER" id="PTHR43943">
    <property type="entry name" value="DEHYDROGENASE/REDUCTASE (SDR FAMILY) MEMBER 4"/>
    <property type="match status" value="1"/>
</dbReference>
<dbReference type="NCBIfam" id="NF005559">
    <property type="entry name" value="PRK07231.1"/>
    <property type="match status" value="1"/>
</dbReference>
<dbReference type="Proteomes" id="UP000038045">
    <property type="component" value="Unplaced"/>
</dbReference>
<evidence type="ECO:0000313" key="2">
    <source>
        <dbReference type="Proteomes" id="UP000038045"/>
    </source>
</evidence>
<evidence type="ECO:0000313" key="3">
    <source>
        <dbReference type="WBParaSite" id="PTRK_0001687600.1"/>
    </source>
</evidence>
<dbReference type="PANTHER" id="PTHR43943:SF2">
    <property type="entry name" value="DEHYDROGENASE_REDUCTASE 4"/>
    <property type="match status" value="1"/>
</dbReference>
<accession>A0A0N5A592</accession>
<sequence length="262" mass="28208">MNSSPVKCYRLQNKVAIVTAATKGIGLAIAERLGLEGASIVISSRNEVNVQESVDYLKKKGVKNVEGVVCHVAKNDHRERLINFTLEKFQKIDILINNHGINPVFGDILDVSEEIWDKLFETNVKAGFLLTKLVVPHMLKNGGGNIIFNASFGAYKQGKGIAAYTVTKTTLLGLTKALSDELAPQGIRVNAIAPGVIKTKMSKAMWDGKDGEKDLANAIETPMKRLGTPDECSGAVAYLVSDDASYVTGETIVIAGGIHARL</sequence>
<dbReference type="Pfam" id="PF13561">
    <property type="entry name" value="adh_short_C2"/>
    <property type="match status" value="1"/>
</dbReference>
<keyword evidence="2" id="KW-1185">Reference proteome</keyword>
<dbReference type="PRINTS" id="PR00080">
    <property type="entry name" value="SDRFAMILY"/>
</dbReference>
<dbReference type="SUPFAM" id="SSF51735">
    <property type="entry name" value="NAD(P)-binding Rossmann-fold domains"/>
    <property type="match status" value="1"/>
</dbReference>
<dbReference type="FunFam" id="3.40.50.720:FF:000084">
    <property type="entry name" value="Short-chain dehydrogenase reductase"/>
    <property type="match status" value="1"/>
</dbReference>
<comment type="similarity">
    <text evidence="1">Belongs to the short-chain dehydrogenases/reductases (SDR) family.</text>
</comment>
<dbReference type="WBParaSite" id="PTRK_0001687600.1">
    <property type="protein sequence ID" value="PTRK_0001687600.1"/>
    <property type="gene ID" value="PTRK_0001687600"/>
</dbReference>
<dbReference type="STRING" id="131310.A0A0N5A592"/>
<proteinExistence type="inferred from homology"/>
<dbReference type="PRINTS" id="PR00081">
    <property type="entry name" value="GDHRDH"/>
</dbReference>
<dbReference type="Gene3D" id="3.40.50.720">
    <property type="entry name" value="NAD(P)-binding Rossmann-like Domain"/>
    <property type="match status" value="1"/>
</dbReference>
<dbReference type="AlphaFoldDB" id="A0A0N5A592"/>
<dbReference type="GO" id="GO:0004090">
    <property type="term" value="F:carbonyl reductase (NADPH) activity"/>
    <property type="evidence" value="ECO:0007669"/>
    <property type="project" value="TreeGrafter"/>
</dbReference>
<reference evidence="3" key="1">
    <citation type="submission" date="2017-02" db="UniProtKB">
        <authorList>
            <consortium name="WormBaseParasite"/>
        </authorList>
    </citation>
    <scope>IDENTIFICATION</scope>
</reference>
<dbReference type="InterPro" id="IPR036291">
    <property type="entry name" value="NAD(P)-bd_dom_sf"/>
</dbReference>
<organism evidence="2 3">
    <name type="scientific">Parastrongyloides trichosuri</name>
    <name type="common">Possum-specific nematode worm</name>
    <dbReference type="NCBI Taxonomy" id="131310"/>
    <lineage>
        <taxon>Eukaryota</taxon>
        <taxon>Metazoa</taxon>
        <taxon>Ecdysozoa</taxon>
        <taxon>Nematoda</taxon>
        <taxon>Chromadorea</taxon>
        <taxon>Rhabditida</taxon>
        <taxon>Tylenchina</taxon>
        <taxon>Panagrolaimomorpha</taxon>
        <taxon>Strongyloidoidea</taxon>
        <taxon>Strongyloididae</taxon>
        <taxon>Parastrongyloides</taxon>
    </lineage>
</organism>
<evidence type="ECO:0000256" key="1">
    <source>
        <dbReference type="ARBA" id="ARBA00006484"/>
    </source>
</evidence>
<protein>
    <submittedName>
        <fullName evidence="3">Dehydrogenase/reductase SDR family member 4</fullName>
    </submittedName>
</protein>
<name>A0A0N5A592_PARTI</name>